<dbReference type="InParanoid" id="A0A317XQK8"/>
<dbReference type="InterPro" id="IPR000222">
    <property type="entry name" value="PP2C_BS"/>
</dbReference>
<dbReference type="PANTHER" id="PTHR13832:SF565">
    <property type="entry name" value="AT28366P-RELATED"/>
    <property type="match status" value="1"/>
</dbReference>
<gene>
    <name evidence="13" type="ORF">BCV70DRAFT_94714</name>
</gene>
<keyword evidence="14" id="KW-1185">Reference proteome</keyword>
<keyword evidence="8" id="KW-0464">Manganese</keyword>
<evidence type="ECO:0000256" key="7">
    <source>
        <dbReference type="ARBA" id="ARBA00022912"/>
    </source>
</evidence>
<evidence type="ECO:0000256" key="9">
    <source>
        <dbReference type="ARBA" id="ARBA00048832"/>
    </source>
</evidence>
<dbReference type="FunCoup" id="A0A317XQK8">
    <property type="interactions" value="783"/>
</dbReference>
<feature type="region of interest" description="Disordered" evidence="11">
    <location>
        <begin position="415"/>
        <end position="506"/>
    </location>
</feature>
<comment type="similarity">
    <text evidence="3 10">Belongs to the PP2C family.</text>
</comment>
<evidence type="ECO:0000256" key="8">
    <source>
        <dbReference type="ARBA" id="ARBA00023211"/>
    </source>
</evidence>
<dbReference type="PROSITE" id="PS51746">
    <property type="entry name" value="PPM_2"/>
    <property type="match status" value="1"/>
</dbReference>
<name>A0A317XQK8_9BASI</name>
<dbReference type="SUPFAM" id="SSF81606">
    <property type="entry name" value="PP2C-like"/>
    <property type="match status" value="1"/>
</dbReference>
<comment type="catalytic activity">
    <reaction evidence="9">
        <text>O-phospho-L-threonyl-[protein] + H2O = L-threonyl-[protein] + phosphate</text>
        <dbReference type="Rhea" id="RHEA:47004"/>
        <dbReference type="Rhea" id="RHEA-COMP:11060"/>
        <dbReference type="Rhea" id="RHEA-COMP:11605"/>
        <dbReference type="ChEBI" id="CHEBI:15377"/>
        <dbReference type="ChEBI" id="CHEBI:30013"/>
        <dbReference type="ChEBI" id="CHEBI:43474"/>
        <dbReference type="ChEBI" id="CHEBI:61977"/>
        <dbReference type="EC" id="3.1.3.16"/>
    </reaction>
    <physiologicalReaction direction="left-to-right" evidence="9">
        <dbReference type="Rhea" id="RHEA:47005"/>
    </physiologicalReaction>
</comment>
<dbReference type="CDD" id="cd00143">
    <property type="entry name" value="PP2Cc"/>
    <property type="match status" value="1"/>
</dbReference>
<evidence type="ECO:0000313" key="13">
    <source>
        <dbReference type="EMBL" id="PWZ00392.1"/>
    </source>
</evidence>
<comment type="cofactor">
    <cofactor evidence="1">
        <name>Mn(2+)</name>
        <dbReference type="ChEBI" id="CHEBI:29035"/>
    </cofactor>
</comment>
<dbReference type="EMBL" id="KZ819192">
    <property type="protein sequence ID" value="PWZ00392.1"/>
    <property type="molecule type" value="Genomic_DNA"/>
</dbReference>
<dbReference type="Gene3D" id="3.60.40.10">
    <property type="entry name" value="PPM-type phosphatase domain"/>
    <property type="match status" value="1"/>
</dbReference>
<dbReference type="GO" id="GO:0046872">
    <property type="term" value="F:metal ion binding"/>
    <property type="evidence" value="ECO:0007669"/>
    <property type="project" value="UniProtKB-KW"/>
</dbReference>
<dbReference type="OrthoDB" id="10264738at2759"/>
<dbReference type="InterPro" id="IPR015655">
    <property type="entry name" value="PP2C"/>
</dbReference>
<evidence type="ECO:0000256" key="2">
    <source>
        <dbReference type="ARBA" id="ARBA00001946"/>
    </source>
</evidence>
<dbReference type="PROSITE" id="PS01032">
    <property type="entry name" value="PPM_1"/>
    <property type="match status" value="1"/>
</dbReference>
<reference evidence="13 14" key="1">
    <citation type="journal article" date="2018" name="Mol. Biol. Evol.">
        <title>Broad Genomic Sampling Reveals a Smut Pathogenic Ancestry of the Fungal Clade Ustilaginomycotina.</title>
        <authorList>
            <person name="Kijpornyongpan T."/>
            <person name="Mondo S.J."/>
            <person name="Barry K."/>
            <person name="Sandor L."/>
            <person name="Lee J."/>
            <person name="Lipzen A."/>
            <person name="Pangilinan J."/>
            <person name="LaButti K."/>
            <person name="Hainaut M."/>
            <person name="Henrissat B."/>
            <person name="Grigoriev I.V."/>
            <person name="Spatafora J.W."/>
            <person name="Aime M.C."/>
        </authorList>
    </citation>
    <scope>NUCLEOTIDE SEQUENCE [LARGE SCALE GENOMIC DNA]</scope>
    <source>
        <strain evidence="13 14">MCA 3645</strain>
    </source>
</reference>
<dbReference type="InterPro" id="IPR001932">
    <property type="entry name" value="PPM-type_phosphatase-like_dom"/>
</dbReference>
<comment type="cofactor">
    <cofactor evidence="2">
        <name>Mg(2+)</name>
        <dbReference type="ChEBI" id="CHEBI:18420"/>
    </cofactor>
</comment>
<dbReference type="SMART" id="SM00332">
    <property type="entry name" value="PP2Cc"/>
    <property type="match status" value="1"/>
</dbReference>
<dbReference type="InterPro" id="IPR036457">
    <property type="entry name" value="PPM-type-like_dom_sf"/>
</dbReference>
<keyword evidence="6 10" id="KW-0378">Hydrolase</keyword>
<dbReference type="GO" id="GO:0004722">
    <property type="term" value="F:protein serine/threonine phosphatase activity"/>
    <property type="evidence" value="ECO:0007669"/>
    <property type="project" value="UniProtKB-EC"/>
</dbReference>
<evidence type="ECO:0000256" key="10">
    <source>
        <dbReference type="RuleBase" id="RU003465"/>
    </source>
</evidence>
<dbReference type="EC" id="3.1.3.16" evidence="4"/>
<dbReference type="Pfam" id="PF00481">
    <property type="entry name" value="PP2C"/>
    <property type="match status" value="1"/>
</dbReference>
<dbReference type="PANTHER" id="PTHR13832">
    <property type="entry name" value="PROTEIN PHOSPHATASE 2C"/>
    <property type="match status" value="1"/>
</dbReference>
<keyword evidence="5" id="KW-0479">Metal-binding</keyword>
<evidence type="ECO:0000313" key="14">
    <source>
        <dbReference type="Proteomes" id="UP000246740"/>
    </source>
</evidence>
<protein>
    <recommendedName>
        <fullName evidence="4">protein-serine/threonine phosphatase</fullName>
        <ecNumber evidence="4">3.1.3.16</ecNumber>
    </recommendedName>
</protein>
<feature type="compositionally biased region" description="Low complexity" evidence="11">
    <location>
        <begin position="443"/>
        <end position="454"/>
    </location>
</feature>
<feature type="domain" description="PPM-type phosphatase" evidence="12">
    <location>
        <begin position="23"/>
        <end position="297"/>
    </location>
</feature>
<evidence type="ECO:0000256" key="6">
    <source>
        <dbReference type="ARBA" id="ARBA00022801"/>
    </source>
</evidence>
<accession>A0A317XQK8</accession>
<evidence type="ECO:0000256" key="11">
    <source>
        <dbReference type="SAM" id="MobiDB-lite"/>
    </source>
</evidence>
<dbReference type="STRING" id="1882483.A0A317XQK8"/>
<organism evidence="13 14">
    <name type="scientific">Testicularia cyperi</name>
    <dbReference type="NCBI Taxonomy" id="1882483"/>
    <lineage>
        <taxon>Eukaryota</taxon>
        <taxon>Fungi</taxon>
        <taxon>Dikarya</taxon>
        <taxon>Basidiomycota</taxon>
        <taxon>Ustilaginomycotina</taxon>
        <taxon>Ustilaginomycetes</taxon>
        <taxon>Ustilaginales</taxon>
        <taxon>Anthracoideaceae</taxon>
        <taxon>Testicularia</taxon>
    </lineage>
</organism>
<proteinExistence type="inferred from homology"/>
<evidence type="ECO:0000256" key="4">
    <source>
        <dbReference type="ARBA" id="ARBA00013081"/>
    </source>
</evidence>
<keyword evidence="7 10" id="KW-0904">Protein phosphatase</keyword>
<evidence type="ECO:0000256" key="1">
    <source>
        <dbReference type="ARBA" id="ARBA00001936"/>
    </source>
</evidence>
<sequence>MGQTLSEPVTEKHTITGENDLVLFAISEMQGWRISMEDAHSAIAEVKDKEGNTRGSFFAVFDGHGGSTVAQYCGETLYNRLTELDDFEKRSYEPALKRAFLDTDEALLADANYANDPSGCTAVAAFISTTASEPKKFKSIYVANAGDSRCVMSSDGEAIALSEDHKPHLEGEYDRISKAGGYVSFGRVNGNLALSRAIGDFEFKRNDHLPAEEQIVTADPEIKADEISSTEEFVVLACDGIWDCLSSQDVVDVVRRSVADGKELRDICEDLMHRCLAPDSETGGIGCDNMTVCIVALLNGRTKAEWYEYVKKRVESGEGYQTPAKVASPFKEQSMAPGYRDEPMGGGYGPGGTVSIQSLLSGGLARGEDGDDESGSALRLPGGLAGALSGAGIVFRPGGTADGGEVVYEAHVVDEDDSGDDDSDKSSQGGNQGQLQEVEDDTAAATASKSSSTDEPPNLVESPRTDAKAAPSNPSATVSASAAEDKNEAMEVEESEQTQESKSTAT</sequence>
<dbReference type="AlphaFoldDB" id="A0A317XQK8"/>
<evidence type="ECO:0000259" key="12">
    <source>
        <dbReference type="PROSITE" id="PS51746"/>
    </source>
</evidence>
<dbReference type="FunFam" id="3.60.40.10:FF:000016">
    <property type="entry name" value="Protein phosphatase 2C"/>
    <property type="match status" value="1"/>
</dbReference>
<dbReference type="Proteomes" id="UP000246740">
    <property type="component" value="Unassembled WGS sequence"/>
</dbReference>
<evidence type="ECO:0000256" key="5">
    <source>
        <dbReference type="ARBA" id="ARBA00022723"/>
    </source>
</evidence>
<evidence type="ECO:0000256" key="3">
    <source>
        <dbReference type="ARBA" id="ARBA00006702"/>
    </source>
</evidence>